<dbReference type="PANTHER" id="PTHR24269">
    <property type="entry name" value="KREMEN PROTEIN"/>
    <property type="match status" value="1"/>
</dbReference>
<evidence type="ECO:0000256" key="2">
    <source>
        <dbReference type="ARBA" id="ARBA00022692"/>
    </source>
</evidence>
<keyword evidence="9" id="KW-1185">Reference proteome</keyword>
<dbReference type="EMBL" id="QVQW01000078">
    <property type="protein sequence ID" value="RKU41287.1"/>
    <property type="molecule type" value="Genomic_DNA"/>
</dbReference>
<comment type="caution">
    <text evidence="8">The sequence shown here is derived from an EMBL/GenBank/DDBJ whole genome shotgun (WGS) entry which is preliminary data.</text>
</comment>
<dbReference type="Pfam" id="PF01822">
    <property type="entry name" value="WSC"/>
    <property type="match status" value="1"/>
</dbReference>
<dbReference type="SMART" id="SM00321">
    <property type="entry name" value="WSC"/>
    <property type="match status" value="1"/>
</dbReference>
<keyword evidence="3" id="KW-0732">Signal</keyword>
<dbReference type="OrthoDB" id="2019572at2759"/>
<dbReference type="Proteomes" id="UP000275385">
    <property type="component" value="Unassembled WGS sequence"/>
</dbReference>
<keyword evidence="6" id="KW-0325">Glycoprotein</keyword>
<organism evidence="8 9">
    <name type="scientific">Coniochaeta pulveracea</name>
    <dbReference type="NCBI Taxonomy" id="177199"/>
    <lineage>
        <taxon>Eukaryota</taxon>
        <taxon>Fungi</taxon>
        <taxon>Dikarya</taxon>
        <taxon>Ascomycota</taxon>
        <taxon>Pezizomycotina</taxon>
        <taxon>Sordariomycetes</taxon>
        <taxon>Sordariomycetidae</taxon>
        <taxon>Coniochaetales</taxon>
        <taxon>Coniochaetaceae</taxon>
        <taxon>Coniochaeta</taxon>
    </lineage>
</organism>
<keyword evidence="5" id="KW-0472">Membrane</keyword>
<dbReference type="PANTHER" id="PTHR24269:SF16">
    <property type="entry name" value="PROTEIN SLG1"/>
    <property type="match status" value="1"/>
</dbReference>
<keyword evidence="4" id="KW-1133">Transmembrane helix</keyword>
<dbReference type="GO" id="GO:0005886">
    <property type="term" value="C:plasma membrane"/>
    <property type="evidence" value="ECO:0007669"/>
    <property type="project" value="TreeGrafter"/>
</dbReference>
<proteinExistence type="predicted"/>
<comment type="subcellular location">
    <subcellularLocation>
        <location evidence="1">Membrane</location>
        <topology evidence="1">Single-pass membrane protein</topology>
    </subcellularLocation>
</comment>
<keyword evidence="2" id="KW-0812">Transmembrane</keyword>
<evidence type="ECO:0000256" key="5">
    <source>
        <dbReference type="ARBA" id="ARBA00023136"/>
    </source>
</evidence>
<evidence type="ECO:0000256" key="1">
    <source>
        <dbReference type="ARBA" id="ARBA00004167"/>
    </source>
</evidence>
<dbReference type="InterPro" id="IPR002889">
    <property type="entry name" value="WSC_carb-bd"/>
</dbReference>
<dbReference type="AlphaFoldDB" id="A0A420Y034"/>
<dbReference type="InterPro" id="IPR051836">
    <property type="entry name" value="Kremen_rcpt"/>
</dbReference>
<feature type="domain" description="WSC" evidence="7">
    <location>
        <begin position="114"/>
        <end position="207"/>
    </location>
</feature>
<reference evidence="8 9" key="1">
    <citation type="submission" date="2018-08" db="EMBL/GenBank/DDBJ databases">
        <title>Draft genome of the lignicolous fungus Coniochaeta pulveracea.</title>
        <authorList>
            <person name="Borstlap C.J."/>
            <person name="De Witt R.N."/>
            <person name="Botha A."/>
            <person name="Volschenk H."/>
        </authorList>
    </citation>
    <scope>NUCLEOTIDE SEQUENCE [LARGE SCALE GENOMIC DNA]</scope>
    <source>
        <strain evidence="8 9">CAB683</strain>
    </source>
</reference>
<dbReference type="PROSITE" id="PS51212">
    <property type="entry name" value="WSC"/>
    <property type="match status" value="1"/>
</dbReference>
<evidence type="ECO:0000256" key="6">
    <source>
        <dbReference type="ARBA" id="ARBA00023180"/>
    </source>
</evidence>
<evidence type="ECO:0000313" key="9">
    <source>
        <dbReference type="Proteomes" id="UP000275385"/>
    </source>
</evidence>
<name>A0A420Y034_9PEZI</name>
<dbReference type="STRING" id="177199.A0A420Y034"/>
<gene>
    <name evidence="8" type="ORF">DL546_001602</name>
</gene>
<sequence>MRRLSRWLVLPSNTNLCPSCSMRLWLAMLPLRSWLVLRAPTLRGNQLRCIIDRCSAVSPFAVWVNGNYSSTIFSIAAPSIPASGITANGITTQAATSLSSFVSSLPSLPPATGGWSYGGCFRDDANRCLKNNSIVAEIPGGMTNEKCISYCRGAGFTLAGTEYGFQCFCGNLLYDSVLLDNSNCNMTCSGSDGVCGGTWALSVFSPDGRVTQAAGSESQFELPGLAPGMSEIFVHPGGLLNTVVSVTTPLVMFPRQAMTEPSDAGAQVPSTPVHTTLSSVHQLTYGLPSPASSSVVVSVAKAALFESQNNVKVEISDVSNDRAGAQFTTA</sequence>
<evidence type="ECO:0000256" key="3">
    <source>
        <dbReference type="ARBA" id="ARBA00022729"/>
    </source>
</evidence>
<evidence type="ECO:0000256" key="4">
    <source>
        <dbReference type="ARBA" id="ARBA00022989"/>
    </source>
</evidence>
<evidence type="ECO:0000313" key="8">
    <source>
        <dbReference type="EMBL" id="RKU41287.1"/>
    </source>
</evidence>
<accession>A0A420Y034</accession>
<protein>
    <recommendedName>
        <fullName evidence="7">WSC domain-containing protein</fullName>
    </recommendedName>
</protein>
<evidence type="ECO:0000259" key="7">
    <source>
        <dbReference type="PROSITE" id="PS51212"/>
    </source>
</evidence>